<gene>
    <name evidence="1" type="ORF">OOZ53_01335</name>
</gene>
<reference evidence="1" key="1">
    <citation type="submission" date="2022-11" db="EMBL/GenBank/DDBJ databases">
        <title>Hoeflea poritis sp. nov., isolated from scleractinian coral Porites lutea.</title>
        <authorList>
            <person name="Zhang G."/>
            <person name="Wei Q."/>
            <person name="Cai L."/>
        </authorList>
    </citation>
    <scope>NUCLEOTIDE SEQUENCE</scope>
    <source>
        <strain evidence="1">E7-10</strain>
    </source>
</reference>
<name>A0ABT4VIL1_9HYPH</name>
<organism evidence="1 2">
    <name type="scientific">Hoeflea poritis</name>
    <dbReference type="NCBI Taxonomy" id="2993659"/>
    <lineage>
        <taxon>Bacteria</taxon>
        <taxon>Pseudomonadati</taxon>
        <taxon>Pseudomonadota</taxon>
        <taxon>Alphaproteobacteria</taxon>
        <taxon>Hyphomicrobiales</taxon>
        <taxon>Rhizobiaceae</taxon>
        <taxon>Hoeflea</taxon>
    </lineage>
</organism>
<proteinExistence type="predicted"/>
<keyword evidence="2" id="KW-1185">Reference proteome</keyword>
<comment type="caution">
    <text evidence="1">The sequence shown here is derived from an EMBL/GenBank/DDBJ whole genome shotgun (WGS) entry which is preliminary data.</text>
</comment>
<dbReference type="EMBL" id="JAPJZH010000001">
    <property type="protein sequence ID" value="MDA4843967.1"/>
    <property type="molecule type" value="Genomic_DNA"/>
</dbReference>
<evidence type="ECO:0000313" key="1">
    <source>
        <dbReference type="EMBL" id="MDA4843967.1"/>
    </source>
</evidence>
<sequence length="71" mass="7500">MPDAEPLANPAAIKEAFYENASAQDGIERLVEISDQVHTGILAGEPMVPLPGELDLTPAIVAMAIWRLGCA</sequence>
<dbReference type="Proteomes" id="UP001148313">
    <property type="component" value="Unassembled WGS sequence"/>
</dbReference>
<accession>A0ABT4VIL1</accession>
<dbReference type="RefSeq" id="WP_271087483.1">
    <property type="nucleotide sequence ID" value="NZ_JAPJZH010000001.1"/>
</dbReference>
<protein>
    <submittedName>
        <fullName evidence="1">Uncharacterized protein</fullName>
    </submittedName>
</protein>
<evidence type="ECO:0000313" key="2">
    <source>
        <dbReference type="Proteomes" id="UP001148313"/>
    </source>
</evidence>